<keyword evidence="1" id="KW-0479">Metal-binding</keyword>
<dbReference type="Pfam" id="PF03107">
    <property type="entry name" value="C1_2"/>
    <property type="match status" value="3"/>
</dbReference>
<dbReference type="SUPFAM" id="SSF57889">
    <property type="entry name" value="Cysteine-rich domain"/>
    <property type="match status" value="5"/>
</dbReference>
<sequence length="638" mass="73653">MAFIEHRHPLILNEKYYGAEGDVCYICKDALHSRLMHSIYRCCNSNISDSSSSGDDIKPFFSSQMVKKSLGNTEFCVRITENEIDCSKLFIHRSCAELALTISNYHMHPHHTIFLKSEMRASCNICSQGLTGLLGYTCRECWYYFCVKCVTSPRVHHPGHNQHELTLVQHPASFRCYACQDDLYPPSSSCQCTICPFWIHLKCAQLPSLLKYKFHRHPLLLSYSLPQQYLRFRHYCSICHATLSPTQWLYHCANCRFLAHISCATSTTKTSQRLSSSDDEYKNLVHLPMPDETSVNLLRQLFIEKMISNHNASNDTDSSFASSSSIKGAARENVLINHWSHEHHTLVMINKHDAADDHLIVRDNNGDNSIVCDGCTKPIYATEVSYACHLCKYFLHRYCAKMPKQLQSTRYQDGLMLPDISSYFFFICNGCKFPSSGMRMMTEKGDFQLDIGCASLPRSIKHEAHHHPLTQHESGLNKECTACLRDIDDYEIVFGCDKCRFYLHGRCALKPYKIIHRWDRDHPLSLNLNLDNIEDHPHDFNCEYCSEDIDPSAWFYHCRYCDISFHIHCIDLFYRYSHIKFGISVDIDHQLHEHSLTVVLNERKRCCGICHRQLCNPLSYAAPVLELSSRPVQYITDS</sequence>
<dbReference type="InterPro" id="IPR001965">
    <property type="entry name" value="Znf_PHD"/>
</dbReference>
<protein>
    <recommendedName>
        <fullName evidence="5">Zinc finger PHD-type domain-containing protein</fullName>
    </recommendedName>
</protein>
<feature type="domain" description="Zinc finger PHD-type" evidence="5">
    <location>
        <begin position="479"/>
        <end position="546"/>
    </location>
</feature>
<gene>
    <name evidence="6" type="ORF">DCAR_012119</name>
</gene>
<proteinExistence type="predicted"/>
<dbReference type="PANTHER" id="PTHR32410">
    <property type="entry name" value="CYSTEINE/HISTIDINE-RICH C1 DOMAIN FAMILY PROTEIN"/>
    <property type="match status" value="1"/>
</dbReference>
<evidence type="ECO:0000256" key="2">
    <source>
        <dbReference type="ARBA" id="ARBA00022737"/>
    </source>
</evidence>
<dbReference type="OMA" id="IRCHEVV"/>
<feature type="domain" description="Zinc finger PHD-type" evidence="5">
    <location>
        <begin position="371"/>
        <end position="432"/>
    </location>
</feature>
<dbReference type="EMBL" id="LNRQ01000003">
    <property type="protein sequence ID" value="KZN03363.1"/>
    <property type="molecule type" value="Genomic_DNA"/>
</dbReference>
<evidence type="ECO:0000256" key="1">
    <source>
        <dbReference type="ARBA" id="ARBA00022723"/>
    </source>
</evidence>
<evidence type="ECO:0000313" key="6">
    <source>
        <dbReference type="EMBL" id="KZN03363.1"/>
    </source>
</evidence>
<name>A0A162AMT1_DAUCS</name>
<dbReference type="Gramene" id="KZN03363">
    <property type="protein sequence ID" value="KZN03363"/>
    <property type="gene ID" value="DCAR_012119"/>
</dbReference>
<dbReference type="InterPro" id="IPR046349">
    <property type="entry name" value="C1-like_sf"/>
</dbReference>
<dbReference type="GO" id="GO:0008270">
    <property type="term" value="F:zinc ion binding"/>
    <property type="evidence" value="ECO:0007669"/>
    <property type="project" value="UniProtKB-KW"/>
</dbReference>
<dbReference type="InterPro" id="IPR053192">
    <property type="entry name" value="Vacuole_Formation_Reg"/>
</dbReference>
<dbReference type="InterPro" id="IPR004146">
    <property type="entry name" value="DC1"/>
</dbReference>
<accession>A0A162AMT1</accession>
<dbReference type="PANTHER" id="PTHR32410:SF216">
    <property type="entry name" value="PHORBOL-ESTER_DAG-TYPE DOMAIN-CONTAINING PROTEIN"/>
    <property type="match status" value="1"/>
</dbReference>
<organism evidence="6">
    <name type="scientific">Daucus carota subsp. sativus</name>
    <name type="common">Carrot</name>
    <dbReference type="NCBI Taxonomy" id="79200"/>
    <lineage>
        <taxon>Eukaryota</taxon>
        <taxon>Viridiplantae</taxon>
        <taxon>Streptophyta</taxon>
        <taxon>Embryophyta</taxon>
        <taxon>Tracheophyta</taxon>
        <taxon>Spermatophyta</taxon>
        <taxon>Magnoliopsida</taxon>
        <taxon>eudicotyledons</taxon>
        <taxon>Gunneridae</taxon>
        <taxon>Pentapetalae</taxon>
        <taxon>asterids</taxon>
        <taxon>campanulids</taxon>
        <taxon>Apiales</taxon>
        <taxon>Apiaceae</taxon>
        <taxon>Apioideae</taxon>
        <taxon>Scandiceae</taxon>
        <taxon>Daucinae</taxon>
        <taxon>Daucus</taxon>
        <taxon>Daucus sect. Daucus</taxon>
    </lineage>
</organism>
<keyword evidence="3" id="KW-0863">Zinc-finger</keyword>
<comment type="caution">
    <text evidence="6">The sequence shown here is derived from an EMBL/GenBank/DDBJ whole genome shotgun (WGS) entry which is preliminary data.</text>
</comment>
<feature type="domain" description="Zinc finger PHD-type" evidence="5">
    <location>
        <begin position="175"/>
        <end position="240"/>
    </location>
</feature>
<keyword evidence="2" id="KW-0677">Repeat</keyword>
<evidence type="ECO:0000256" key="4">
    <source>
        <dbReference type="ARBA" id="ARBA00022833"/>
    </source>
</evidence>
<dbReference type="AlphaFoldDB" id="A0A162AMT1"/>
<keyword evidence="4" id="KW-0862">Zinc</keyword>
<dbReference type="SMART" id="SM00249">
    <property type="entry name" value="PHD"/>
    <property type="match status" value="3"/>
</dbReference>
<evidence type="ECO:0000256" key="3">
    <source>
        <dbReference type="ARBA" id="ARBA00022771"/>
    </source>
</evidence>
<evidence type="ECO:0000259" key="5">
    <source>
        <dbReference type="SMART" id="SM00249"/>
    </source>
</evidence>
<reference evidence="6" key="1">
    <citation type="journal article" date="2016" name="Nat. Genet.">
        <title>A high-quality carrot genome assembly provides new insights into carotenoid accumulation and asterid genome evolution.</title>
        <authorList>
            <person name="Iorizzo M."/>
            <person name="Ellison S."/>
            <person name="Senalik D."/>
            <person name="Zeng P."/>
            <person name="Satapoomin P."/>
            <person name="Huang J."/>
            <person name="Bowman M."/>
            <person name="Iovene M."/>
            <person name="Sanseverino W."/>
            <person name="Cavagnaro P."/>
            <person name="Yildiz M."/>
            <person name="Macko-Podgorni A."/>
            <person name="Moranska E."/>
            <person name="Grzebelus E."/>
            <person name="Grzebelus D."/>
            <person name="Ashrafi H."/>
            <person name="Zheng Z."/>
            <person name="Cheng S."/>
            <person name="Spooner D."/>
            <person name="Van Deynze A."/>
            <person name="Simon P."/>
        </authorList>
    </citation>
    <scope>NUCLEOTIDE SEQUENCE [LARGE SCALE GENOMIC DNA]</scope>
    <source>
        <tissue evidence="6">Leaf</tissue>
    </source>
</reference>